<dbReference type="Proteomes" id="UP000005237">
    <property type="component" value="Unassembled WGS sequence"/>
</dbReference>
<accession>A0A8R1E7L3</accession>
<feature type="transmembrane region" description="Helical" evidence="1">
    <location>
        <begin position="92"/>
        <end position="116"/>
    </location>
</feature>
<dbReference type="EnsemblMetazoa" id="CJA27397.1">
    <property type="protein sequence ID" value="CJA27397.1"/>
    <property type="gene ID" value="WBGene00182969"/>
</dbReference>
<feature type="transmembrane region" description="Helical" evidence="1">
    <location>
        <begin position="122"/>
        <end position="142"/>
    </location>
</feature>
<reference evidence="2" key="2">
    <citation type="submission" date="2022-06" db="UniProtKB">
        <authorList>
            <consortium name="EnsemblMetazoa"/>
        </authorList>
    </citation>
    <scope>IDENTIFICATION</scope>
    <source>
        <strain evidence="2">DF5081</strain>
    </source>
</reference>
<evidence type="ECO:0000313" key="2">
    <source>
        <dbReference type="EnsemblMetazoa" id="CJA27397.1"/>
    </source>
</evidence>
<proteinExistence type="predicted"/>
<feature type="transmembrane region" description="Helical" evidence="1">
    <location>
        <begin position="66"/>
        <end position="85"/>
    </location>
</feature>
<sequence length="167" mass="19579">MNLLVEELNEKNRDVGQTLSTIIEISNEVVTELNGSNFFAEDQTLEEYSKTSRFFVANTHLLEDHLLFYHLLFWIICYFGSFAILDHLLYLICYICLICYFSFAIFVSFAMDWLISYGLDHLLFWIICYFSLVLLVLLALIARNRVKTNFGNWPMTTHNLAVRLPIL</sequence>
<name>A0A8R1E7L3_CAEJA</name>
<keyword evidence="1" id="KW-0812">Transmembrane</keyword>
<evidence type="ECO:0000313" key="3">
    <source>
        <dbReference type="Proteomes" id="UP000005237"/>
    </source>
</evidence>
<evidence type="ECO:0000256" key="1">
    <source>
        <dbReference type="SAM" id="Phobius"/>
    </source>
</evidence>
<protein>
    <submittedName>
        <fullName evidence="2">Uncharacterized protein</fullName>
    </submittedName>
</protein>
<keyword evidence="1" id="KW-0472">Membrane</keyword>
<dbReference type="AlphaFoldDB" id="A0A8R1E7L3"/>
<keyword evidence="1" id="KW-1133">Transmembrane helix</keyword>
<organism evidence="2 3">
    <name type="scientific">Caenorhabditis japonica</name>
    <dbReference type="NCBI Taxonomy" id="281687"/>
    <lineage>
        <taxon>Eukaryota</taxon>
        <taxon>Metazoa</taxon>
        <taxon>Ecdysozoa</taxon>
        <taxon>Nematoda</taxon>
        <taxon>Chromadorea</taxon>
        <taxon>Rhabditida</taxon>
        <taxon>Rhabditina</taxon>
        <taxon>Rhabditomorpha</taxon>
        <taxon>Rhabditoidea</taxon>
        <taxon>Rhabditidae</taxon>
        <taxon>Peloderinae</taxon>
        <taxon>Caenorhabditis</taxon>
    </lineage>
</organism>
<keyword evidence="3" id="KW-1185">Reference proteome</keyword>
<reference evidence="3" key="1">
    <citation type="submission" date="2010-08" db="EMBL/GenBank/DDBJ databases">
        <authorList>
            <consortium name="Caenorhabditis japonica Sequencing Consortium"/>
            <person name="Wilson R.K."/>
        </authorList>
    </citation>
    <scope>NUCLEOTIDE SEQUENCE [LARGE SCALE GENOMIC DNA]</scope>
    <source>
        <strain evidence="3">DF5081</strain>
    </source>
</reference>